<dbReference type="OrthoDB" id="4696at2759"/>
<reference evidence="1" key="1">
    <citation type="submission" date="2020-11" db="EMBL/GenBank/DDBJ databases">
        <authorList>
            <person name="Tran Van P."/>
        </authorList>
    </citation>
    <scope>NUCLEOTIDE SEQUENCE</scope>
</reference>
<dbReference type="PANTHER" id="PTHR33219">
    <property type="entry name" value="YLMG HOMOLOG PROTEIN 2, CHLOROPLASTIC"/>
    <property type="match status" value="1"/>
</dbReference>
<dbReference type="InterPro" id="IPR003425">
    <property type="entry name" value="CCB3/YggT"/>
</dbReference>
<accession>A0A7R8WTD8</accession>
<organism evidence="1">
    <name type="scientific">Cyprideis torosa</name>
    <dbReference type="NCBI Taxonomy" id="163714"/>
    <lineage>
        <taxon>Eukaryota</taxon>
        <taxon>Metazoa</taxon>
        <taxon>Ecdysozoa</taxon>
        <taxon>Arthropoda</taxon>
        <taxon>Crustacea</taxon>
        <taxon>Oligostraca</taxon>
        <taxon>Ostracoda</taxon>
        <taxon>Podocopa</taxon>
        <taxon>Podocopida</taxon>
        <taxon>Cytherocopina</taxon>
        <taxon>Cytheroidea</taxon>
        <taxon>Cytherideidae</taxon>
        <taxon>Cyprideis</taxon>
    </lineage>
</organism>
<dbReference type="Pfam" id="PF02325">
    <property type="entry name" value="CCB3_YggT"/>
    <property type="match status" value="2"/>
</dbReference>
<gene>
    <name evidence="1" type="ORF">CTOB1V02_LOCUS15588</name>
</gene>
<evidence type="ECO:0000313" key="1">
    <source>
        <dbReference type="EMBL" id="CAD7237773.1"/>
    </source>
</evidence>
<dbReference type="PANTHER" id="PTHR33219:SF14">
    <property type="entry name" value="PROTEIN COFACTOR ASSEMBLY OF COMPLEX C SUBUNIT B CCB3, CHLOROPLASTIC-RELATED"/>
    <property type="match status" value="1"/>
</dbReference>
<dbReference type="EMBL" id="OB691806">
    <property type="protein sequence ID" value="CAD7237773.1"/>
    <property type="molecule type" value="Genomic_DNA"/>
</dbReference>
<dbReference type="AlphaFoldDB" id="A0A7R8WTD8"/>
<proteinExistence type="predicted"/>
<name>A0A7R8WTD8_9CRUS</name>
<protein>
    <submittedName>
        <fullName evidence="1">Uncharacterized protein</fullName>
    </submittedName>
</protein>
<sequence>MNVASNVGYFLVDTLFSIFIALIMVRMLLGIARADFYNPISQFLVTATNPLVKPLRSIIPSIGRIDTAAIVLMLVLTVLQYFLLTGLAGNSVNVVTLIPIAIIKLIELLLNVYIFALIIQAVISWVNPGAHTMQNPMASLLNSLTAPIVNPVRRVLPPVGMVDLSPMVVIIGLYVVKIVIQSLY</sequence>
<dbReference type="GO" id="GO:0016020">
    <property type="term" value="C:membrane"/>
    <property type="evidence" value="ECO:0007669"/>
    <property type="project" value="InterPro"/>
</dbReference>